<sequence length="361" mass="42234">MPSNKPEKNDEMTIIDKSIWSINNLLEKYNSFKKSGSASDFYKFIAQNGYLFQKKFNTQYETTTTHEKAYLFLSQLQLPIFRNISSLIVPYKLVNHKPNFGNHHVFPQTYQLVIRNIYRLMHSNQNNEILLNSLTKNLQNLTQNEMEITNDVVIDYIVNFFSVSTFLSITYPNLQQDNTIQKLQIKPTSKNSNDSFVQILPYQTSSISTNRNNSIYDHFHMVILNGKNEFSNSEMRLWLQELLNYITKTPNRILAPLDFFNKTDIIISDEQNIYEILLHRILNPISSLISPQKLQLGHRVLSKHLKIKDIKDANTQFKDIKFTVIPDTCFQLTSNGDIIFPVEIKLPNIKNYFQKLFSKIC</sequence>
<proteinExistence type="predicted"/>
<dbReference type="AlphaFoldDB" id="A0A1D2VE70"/>
<accession>A0A1D2VE70</accession>
<evidence type="ECO:0000313" key="2">
    <source>
        <dbReference type="EMBL" id="ODV59757.1"/>
    </source>
</evidence>
<reference evidence="3" key="1">
    <citation type="submission" date="2016-05" db="EMBL/GenBank/DDBJ databases">
        <title>Comparative genomics of biotechnologically important yeasts.</title>
        <authorList>
            <consortium name="DOE Joint Genome Institute"/>
            <person name="Riley R."/>
            <person name="Haridas S."/>
            <person name="Wolfe K.H."/>
            <person name="Lopes M.R."/>
            <person name="Hittinger C.T."/>
            <person name="Goker M."/>
            <person name="Salamov A."/>
            <person name="Wisecaver J."/>
            <person name="Long T.M."/>
            <person name="Aerts A.L."/>
            <person name="Barry K."/>
            <person name="Choi C."/>
            <person name="Clum A."/>
            <person name="Coughlan A.Y."/>
            <person name="Deshpande S."/>
            <person name="Douglass A.P."/>
            <person name="Hanson S.J."/>
            <person name="Klenk H.-P."/>
            <person name="Labutti K."/>
            <person name="Lapidus A."/>
            <person name="Lindquist E."/>
            <person name="Lipzen A."/>
            <person name="Meier-Kolthoff J.P."/>
            <person name="Ohm R.A."/>
            <person name="Otillar R.P."/>
            <person name="Pangilinan J."/>
            <person name="Peng Y."/>
            <person name="Rokas A."/>
            <person name="Rosa C.A."/>
            <person name="Scheuner C."/>
            <person name="Sibirny A.A."/>
            <person name="Slot J.C."/>
            <person name="Stielow J.B."/>
            <person name="Sun H."/>
            <person name="Kurtzman C.P."/>
            <person name="Blackwell M."/>
            <person name="Grigoriev I.V."/>
            <person name="Jeffries T.W."/>
        </authorList>
    </citation>
    <scope>NUCLEOTIDE SEQUENCE [LARGE SCALE GENOMIC DNA]</scope>
    <source>
        <strain evidence="3">DSM 1968</strain>
    </source>
</reference>
<dbReference type="InParanoid" id="A0A1D2VE70"/>
<dbReference type="Proteomes" id="UP000095038">
    <property type="component" value="Unassembled WGS sequence"/>
</dbReference>
<keyword evidence="1" id="KW-0175">Coiled coil</keyword>
<evidence type="ECO:0000313" key="3">
    <source>
        <dbReference type="Proteomes" id="UP000095038"/>
    </source>
</evidence>
<dbReference type="GeneID" id="30965546"/>
<protein>
    <submittedName>
        <fullName evidence="2">Uncharacterized protein</fullName>
    </submittedName>
</protein>
<evidence type="ECO:0000256" key="1">
    <source>
        <dbReference type="SAM" id="Coils"/>
    </source>
</evidence>
<dbReference type="EMBL" id="KV454484">
    <property type="protein sequence ID" value="ODV59757.1"/>
    <property type="molecule type" value="Genomic_DNA"/>
</dbReference>
<gene>
    <name evidence="2" type="ORF">ASCRUDRAFT_71270</name>
</gene>
<keyword evidence="3" id="KW-1185">Reference proteome</keyword>
<name>A0A1D2VE70_9ASCO</name>
<organism evidence="2 3">
    <name type="scientific">Ascoidea rubescens DSM 1968</name>
    <dbReference type="NCBI Taxonomy" id="1344418"/>
    <lineage>
        <taxon>Eukaryota</taxon>
        <taxon>Fungi</taxon>
        <taxon>Dikarya</taxon>
        <taxon>Ascomycota</taxon>
        <taxon>Saccharomycotina</taxon>
        <taxon>Saccharomycetes</taxon>
        <taxon>Ascoideaceae</taxon>
        <taxon>Ascoidea</taxon>
    </lineage>
</organism>
<dbReference type="RefSeq" id="XP_020046064.1">
    <property type="nucleotide sequence ID" value="XM_020191910.1"/>
</dbReference>
<feature type="coiled-coil region" evidence="1">
    <location>
        <begin position="124"/>
        <end position="151"/>
    </location>
</feature>